<organism evidence="8 9">
    <name type="scientific">Sandaracinus amylolyticus</name>
    <dbReference type="NCBI Taxonomy" id="927083"/>
    <lineage>
        <taxon>Bacteria</taxon>
        <taxon>Pseudomonadati</taxon>
        <taxon>Myxococcota</taxon>
        <taxon>Polyangia</taxon>
        <taxon>Polyangiales</taxon>
        <taxon>Sandaracinaceae</taxon>
        <taxon>Sandaracinus</taxon>
    </lineage>
</organism>
<dbReference type="GO" id="GO:0016987">
    <property type="term" value="F:sigma factor activity"/>
    <property type="evidence" value="ECO:0007669"/>
    <property type="project" value="UniProtKB-KW"/>
</dbReference>
<dbReference type="InterPro" id="IPR013324">
    <property type="entry name" value="RNA_pol_sigma_r3/r4-like"/>
</dbReference>
<dbReference type="InterPro" id="IPR007627">
    <property type="entry name" value="RNA_pol_sigma70_r2"/>
</dbReference>
<evidence type="ECO:0000256" key="3">
    <source>
        <dbReference type="ARBA" id="ARBA00023082"/>
    </source>
</evidence>
<name>A0A0F6YJ17_9BACT</name>
<evidence type="ECO:0000256" key="4">
    <source>
        <dbReference type="ARBA" id="ARBA00023163"/>
    </source>
</evidence>
<reference evidence="8 9" key="1">
    <citation type="submission" date="2015-03" db="EMBL/GenBank/DDBJ databases">
        <title>Genome assembly of Sandaracinus amylolyticus DSM 53668.</title>
        <authorList>
            <person name="Sharma G."/>
            <person name="Subramanian S."/>
        </authorList>
    </citation>
    <scope>NUCLEOTIDE SEQUENCE [LARGE SCALE GENOMIC DNA]</scope>
    <source>
        <strain evidence="8 9">DSM 53668</strain>
    </source>
</reference>
<feature type="domain" description="RNA polymerase sigma-70 region 2" evidence="6">
    <location>
        <begin position="31"/>
        <end position="96"/>
    </location>
</feature>
<dbReference type="InterPro" id="IPR014284">
    <property type="entry name" value="RNA_pol_sigma-70_dom"/>
</dbReference>
<dbReference type="CDD" id="cd06171">
    <property type="entry name" value="Sigma70_r4"/>
    <property type="match status" value="1"/>
</dbReference>
<evidence type="ECO:0000259" key="6">
    <source>
        <dbReference type="Pfam" id="PF04542"/>
    </source>
</evidence>
<dbReference type="KEGG" id="samy:DB32_003565"/>
<dbReference type="SUPFAM" id="SSF88659">
    <property type="entry name" value="Sigma3 and sigma4 domains of RNA polymerase sigma factors"/>
    <property type="match status" value="1"/>
</dbReference>
<dbReference type="InterPro" id="IPR036388">
    <property type="entry name" value="WH-like_DNA-bd_sf"/>
</dbReference>
<dbReference type="STRING" id="927083.DB32_003565"/>
<evidence type="ECO:0000313" key="8">
    <source>
        <dbReference type="EMBL" id="AKF06416.1"/>
    </source>
</evidence>
<comment type="similarity">
    <text evidence="1">Belongs to the sigma-70 factor family. ECF subfamily.</text>
</comment>
<dbReference type="InterPro" id="IPR039425">
    <property type="entry name" value="RNA_pol_sigma-70-like"/>
</dbReference>
<dbReference type="Proteomes" id="UP000034883">
    <property type="component" value="Chromosome"/>
</dbReference>
<dbReference type="InterPro" id="IPR013249">
    <property type="entry name" value="RNA_pol_sigma70_r4_t2"/>
</dbReference>
<dbReference type="PANTHER" id="PTHR43133">
    <property type="entry name" value="RNA POLYMERASE ECF-TYPE SIGMA FACTO"/>
    <property type="match status" value="1"/>
</dbReference>
<dbReference type="Pfam" id="PF04542">
    <property type="entry name" value="Sigma70_r2"/>
    <property type="match status" value="1"/>
</dbReference>
<keyword evidence="4" id="KW-0804">Transcription</keyword>
<dbReference type="Gene3D" id="1.10.1740.10">
    <property type="match status" value="1"/>
</dbReference>
<dbReference type="EMBL" id="CP011125">
    <property type="protein sequence ID" value="AKF06416.1"/>
    <property type="molecule type" value="Genomic_DNA"/>
</dbReference>
<evidence type="ECO:0000259" key="7">
    <source>
        <dbReference type="Pfam" id="PF08281"/>
    </source>
</evidence>
<keyword evidence="9" id="KW-1185">Reference proteome</keyword>
<dbReference type="NCBIfam" id="TIGR02937">
    <property type="entry name" value="sigma70-ECF"/>
    <property type="match status" value="1"/>
</dbReference>
<evidence type="ECO:0000256" key="5">
    <source>
        <dbReference type="SAM" id="MobiDB-lite"/>
    </source>
</evidence>
<evidence type="ECO:0000313" key="9">
    <source>
        <dbReference type="Proteomes" id="UP000034883"/>
    </source>
</evidence>
<keyword evidence="3" id="KW-0731">Sigma factor</keyword>
<sequence length="233" mass="26420">MPKQAAPGMDPERALIERAQAGDAAAFREIFRNHRSDVSRVVFRMIGPGPEIEDVVQEVFLHVYRSLPSFRGESRFSTWLYRLAVNVSRMHLRKGRSRPRFTDVEVPEGPQDGAPHETPDVIVERQERVRTLYRLLDQLSDKKREVLVMHDFDGVPAKEIAEIVGVPVLTVRTRLFYARKELYAAMTAEPSLAQVMEVLVAQLPGKPRAKAGEDALRAPPEVLDDETSRESRP</sequence>
<dbReference type="SUPFAM" id="SSF88946">
    <property type="entry name" value="Sigma2 domain of RNA polymerase sigma factors"/>
    <property type="match status" value="1"/>
</dbReference>
<dbReference type="GO" id="GO:0003677">
    <property type="term" value="F:DNA binding"/>
    <property type="evidence" value="ECO:0007669"/>
    <property type="project" value="InterPro"/>
</dbReference>
<dbReference type="PANTHER" id="PTHR43133:SF51">
    <property type="entry name" value="RNA POLYMERASE SIGMA FACTOR"/>
    <property type="match status" value="1"/>
</dbReference>
<proteinExistence type="inferred from homology"/>
<accession>A0A0F6YJ17</accession>
<dbReference type="Gene3D" id="1.10.10.10">
    <property type="entry name" value="Winged helix-like DNA-binding domain superfamily/Winged helix DNA-binding domain"/>
    <property type="match status" value="1"/>
</dbReference>
<dbReference type="GO" id="GO:0006352">
    <property type="term" value="P:DNA-templated transcription initiation"/>
    <property type="evidence" value="ECO:0007669"/>
    <property type="project" value="InterPro"/>
</dbReference>
<protein>
    <submittedName>
        <fullName evidence="8">RNA polymerase sigma factor RpoE</fullName>
    </submittedName>
</protein>
<evidence type="ECO:0000256" key="2">
    <source>
        <dbReference type="ARBA" id="ARBA00023015"/>
    </source>
</evidence>
<dbReference type="AlphaFoldDB" id="A0A0F6YJ17"/>
<dbReference type="Pfam" id="PF08281">
    <property type="entry name" value="Sigma70_r4_2"/>
    <property type="match status" value="1"/>
</dbReference>
<feature type="domain" description="RNA polymerase sigma factor 70 region 4 type 2" evidence="7">
    <location>
        <begin position="132"/>
        <end position="182"/>
    </location>
</feature>
<gene>
    <name evidence="8" type="ORF">DB32_003565</name>
</gene>
<keyword evidence="2" id="KW-0805">Transcription regulation</keyword>
<feature type="region of interest" description="Disordered" evidence="5">
    <location>
        <begin position="208"/>
        <end position="233"/>
    </location>
</feature>
<dbReference type="InterPro" id="IPR013325">
    <property type="entry name" value="RNA_pol_sigma_r2"/>
</dbReference>
<evidence type="ECO:0000256" key="1">
    <source>
        <dbReference type="ARBA" id="ARBA00010641"/>
    </source>
</evidence>